<comment type="caution">
    <text evidence="3">The sequence shown here is derived from an EMBL/GenBank/DDBJ whole genome shotgun (WGS) entry which is preliminary data.</text>
</comment>
<dbReference type="PANTHER" id="PTHR14969">
    <property type="entry name" value="SPHINGOSINE-1-PHOSPHATE PHOSPHOHYDROLASE"/>
    <property type="match status" value="1"/>
</dbReference>
<dbReference type="GO" id="GO:0030288">
    <property type="term" value="C:outer membrane-bounded periplasmic space"/>
    <property type="evidence" value="ECO:0007669"/>
    <property type="project" value="InterPro"/>
</dbReference>
<keyword evidence="1" id="KW-0732">Signal</keyword>
<dbReference type="InterPro" id="IPR000326">
    <property type="entry name" value="PAP2/HPO"/>
</dbReference>
<protein>
    <submittedName>
        <fullName evidence="3">Phosphoesterase</fullName>
    </submittedName>
</protein>
<dbReference type="InterPro" id="IPR011050">
    <property type="entry name" value="Pectin_lyase_fold/virulence"/>
</dbReference>
<proteinExistence type="predicted"/>
<evidence type="ECO:0000256" key="1">
    <source>
        <dbReference type="ARBA" id="ARBA00022729"/>
    </source>
</evidence>
<accession>A0A9W6LIE5</accession>
<dbReference type="EMBL" id="BSDT01000001">
    <property type="protein sequence ID" value="GLI43814.1"/>
    <property type="molecule type" value="Genomic_DNA"/>
</dbReference>
<dbReference type="RefSeq" id="WP_270114509.1">
    <property type="nucleotide sequence ID" value="NZ_BAAAOL010000007.1"/>
</dbReference>
<dbReference type="PROSITE" id="PS51318">
    <property type="entry name" value="TAT"/>
    <property type="match status" value="1"/>
</dbReference>
<keyword evidence="4" id="KW-1185">Reference proteome</keyword>
<dbReference type="InterPro" id="IPR013425">
    <property type="entry name" value="Autotrns_rpt"/>
</dbReference>
<dbReference type="GO" id="GO:0003993">
    <property type="term" value="F:acid phosphatase activity"/>
    <property type="evidence" value="ECO:0007669"/>
    <property type="project" value="InterPro"/>
</dbReference>
<dbReference type="SUPFAM" id="SSF48317">
    <property type="entry name" value="Acid phosphatase/Vanadium-dependent haloperoxidase"/>
    <property type="match status" value="1"/>
</dbReference>
<dbReference type="Pfam" id="PF01569">
    <property type="entry name" value="PAP2"/>
    <property type="match status" value="1"/>
</dbReference>
<dbReference type="NCBIfam" id="TIGR02601">
    <property type="entry name" value="autotrns_rpt"/>
    <property type="match status" value="1"/>
</dbReference>
<organism evidence="3 4">
    <name type="scientific">Glycomyces algeriensis</name>
    <dbReference type="NCBI Taxonomy" id="256037"/>
    <lineage>
        <taxon>Bacteria</taxon>
        <taxon>Bacillati</taxon>
        <taxon>Actinomycetota</taxon>
        <taxon>Actinomycetes</taxon>
        <taxon>Glycomycetales</taxon>
        <taxon>Glycomycetaceae</taxon>
        <taxon>Glycomyces</taxon>
    </lineage>
</organism>
<sequence>MPGLQHTIGRRTLLAGSAGIVAATVVSEAAAAAEPAAAAETTRALQSTVESTGAQWAQYDGPAFVDTYATNINANTTPETNAAVRLLSGMQDLWQTGPAWDNGTVLDEDTLRANMDHCAETTAGRTDAEAKQSFIFDRQHQSYSAIGGLGPLETAYKTGAKAVTAITSAPDGIPAAKIDDKVPAGAPAGSAVGSGATDSDLGKVAQLVNAVRGEFTSSNPSKFAYLYPRPWRMNRDSEVEATGGIPVLGVPAYDSEVRAAPQLLRQRSDKPAEDGGFPSGHTNAAWMAAFAYAYAVPERFQELLTRAAEIGDSRIVAGMHSPLDVIGGRVLGTALAAATLGNPINAELKAAAREQALAYFTAVTGVSADELPAFAHREGTDTDRYADREANRAAYLPRLTYILERDRSDTAMTVPKGAEVLLETRLPYLDAAQRREVLRTTALKAGYPILNGPEQWGRLDYFAAADGYGRFDVDLTVTMDAAKGGFHAADTWRGDIGGTGKLTKAGTGSLALTGDNAYSGGTALQAGTLRAASESALGKGGVTVTGGTLAVDTGQLEVRALALSDATLQVVLNDGDEPALDVAKQCTLDAGAVLRITLDPQRPPTPGVDLPVIKAQEVKGEFAEIVLDLPGYTATAVYEKKRVKVRIDAA</sequence>
<dbReference type="InterPro" id="IPR006311">
    <property type="entry name" value="TAT_signal"/>
</dbReference>
<evidence type="ECO:0000313" key="4">
    <source>
        <dbReference type="Proteomes" id="UP001144313"/>
    </source>
</evidence>
<dbReference type="Pfam" id="PF12951">
    <property type="entry name" value="PATR"/>
    <property type="match status" value="1"/>
</dbReference>
<evidence type="ECO:0000313" key="3">
    <source>
        <dbReference type="EMBL" id="GLI43814.1"/>
    </source>
</evidence>
<dbReference type="Gene3D" id="1.20.144.10">
    <property type="entry name" value="Phosphatidic acid phosphatase type 2/haloperoxidase"/>
    <property type="match status" value="1"/>
</dbReference>
<name>A0A9W6LIE5_9ACTN</name>
<gene>
    <name evidence="3" type="ORF">GALLR39Z86_36640</name>
</gene>
<feature type="domain" description="Phosphatidic acid phosphatase type 2/haloperoxidase" evidence="2">
    <location>
        <begin position="242"/>
        <end position="340"/>
    </location>
</feature>
<dbReference type="SMART" id="SM00014">
    <property type="entry name" value="acidPPc"/>
    <property type="match status" value="1"/>
</dbReference>
<reference evidence="3" key="1">
    <citation type="submission" date="2022-12" db="EMBL/GenBank/DDBJ databases">
        <title>Reference genome sequencing for broad-spectrum identification of bacterial and archaeal isolates by mass spectrometry.</title>
        <authorList>
            <person name="Sekiguchi Y."/>
            <person name="Tourlousse D.M."/>
        </authorList>
    </citation>
    <scope>NUCLEOTIDE SEQUENCE</scope>
    <source>
        <strain evidence="3">LLR39Z86</strain>
    </source>
</reference>
<dbReference type="SUPFAM" id="SSF51126">
    <property type="entry name" value="Pectin lyase-like"/>
    <property type="match status" value="1"/>
</dbReference>
<dbReference type="PRINTS" id="PR00483">
    <property type="entry name" value="BACPHPHTASE"/>
</dbReference>
<dbReference type="AlphaFoldDB" id="A0A9W6LIE5"/>
<dbReference type="Proteomes" id="UP001144313">
    <property type="component" value="Unassembled WGS sequence"/>
</dbReference>
<dbReference type="InterPro" id="IPR001011">
    <property type="entry name" value="Acid_Pase_classA_bac"/>
</dbReference>
<dbReference type="PANTHER" id="PTHR14969:SF60">
    <property type="entry name" value="NON-SPECIFIC ACID PHOSPHATASE"/>
    <property type="match status" value="1"/>
</dbReference>
<evidence type="ECO:0000259" key="2">
    <source>
        <dbReference type="SMART" id="SM00014"/>
    </source>
</evidence>
<dbReference type="InterPro" id="IPR036938">
    <property type="entry name" value="PAP2/HPO_sf"/>
</dbReference>